<keyword evidence="3" id="KW-1185">Reference proteome</keyword>
<feature type="region of interest" description="Disordered" evidence="1">
    <location>
        <begin position="1"/>
        <end position="24"/>
    </location>
</feature>
<accession>A0A443HSX7</accession>
<organism evidence="2 3">
    <name type="scientific">Byssochlamys spectabilis</name>
    <name type="common">Paecilomyces variotii</name>
    <dbReference type="NCBI Taxonomy" id="264951"/>
    <lineage>
        <taxon>Eukaryota</taxon>
        <taxon>Fungi</taxon>
        <taxon>Dikarya</taxon>
        <taxon>Ascomycota</taxon>
        <taxon>Pezizomycotina</taxon>
        <taxon>Eurotiomycetes</taxon>
        <taxon>Eurotiomycetidae</taxon>
        <taxon>Eurotiales</taxon>
        <taxon>Thermoascaceae</taxon>
        <taxon>Paecilomyces</taxon>
    </lineage>
</organism>
<sequence>MSSPSIQIQPQATNGAESLTPRSSSEASAAIASFDIVRCSRCQRSLSLENASSPGVVRFGMNSYYCSRCASMWHCLRTICESRDDTTLKREKENTLETK</sequence>
<feature type="compositionally biased region" description="Polar residues" evidence="1">
    <location>
        <begin position="1"/>
        <end position="22"/>
    </location>
</feature>
<gene>
    <name evidence="2" type="ORF">C8Q69DRAFT_274509</name>
</gene>
<dbReference type="VEuPathDB" id="FungiDB:C8Q69DRAFT_274509"/>
<evidence type="ECO:0000313" key="2">
    <source>
        <dbReference type="EMBL" id="RWQ94904.1"/>
    </source>
</evidence>
<protein>
    <submittedName>
        <fullName evidence="2">Uncharacterized protein</fullName>
    </submittedName>
</protein>
<dbReference type="Proteomes" id="UP000283841">
    <property type="component" value="Unassembled WGS sequence"/>
</dbReference>
<dbReference type="GeneID" id="39596110"/>
<comment type="caution">
    <text evidence="2">The sequence shown here is derived from an EMBL/GenBank/DDBJ whole genome shotgun (WGS) entry which is preliminary data.</text>
</comment>
<dbReference type="EMBL" id="RCNU01000006">
    <property type="protein sequence ID" value="RWQ94904.1"/>
    <property type="molecule type" value="Genomic_DNA"/>
</dbReference>
<proteinExistence type="predicted"/>
<name>A0A443HSX7_BYSSP</name>
<dbReference type="RefSeq" id="XP_028484549.1">
    <property type="nucleotide sequence ID" value="XM_028626833.1"/>
</dbReference>
<reference evidence="2 3" key="1">
    <citation type="journal article" date="2018" name="Front. Microbiol.">
        <title>Genomic and genetic insights into a cosmopolitan fungus, Paecilomyces variotii (Eurotiales).</title>
        <authorList>
            <person name="Urquhart A.S."/>
            <person name="Mondo S.J."/>
            <person name="Makela M.R."/>
            <person name="Hane J.K."/>
            <person name="Wiebenga A."/>
            <person name="He G."/>
            <person name="Mihaltcheva S."/>
            <person name="Pangilinan J."/>
            <person name="Lipzen A."/>
            <person name="Barry K."/>
            <person name="de Vries R.P."/>
            <person name="Grigoriev I.V."/>
            <person name="Idnurm A."/>
        </authorList>
    </citation>
    <scope>NUCLEOTIDE SEQUENCE [LARGE SCALE GENOMIC DNA]</scope>
    <source>
        <strain evidence="2 3">CBS 101075</strain>
    </source>
</reference>
<evidence type="ECO:0000256" key="1">
    <source>
        <dbReference type="SAM" id="MobiDB-lite"/>
    </source>
</evidence>
<evidence type="ECO:0000313" key="3">
    <source>
        <dbReference type="Proteomes" id="UP000283841"/>
    </source>
</evidence>
<dbReference type="AlphaFoldDB" id="A0A443HSX7"/>